<comment type="similarity">
    <text evidence="1">Belongs to the short-chain dehydrogenases/reductases (SDR) family.</text>
</comment>
<evidence type="ECO:0000256" key="1">
    <source>
        <dbReference type="ARBA" id="ARBA00006484"/>
    </source>
</evidence>
<accession>U1HV66</accession>
<evidence type="ECO:0000256" key="3">
    <source>
        <dbReference type="ARBA" id="ARBA00023002"/>
    </source>
</evidence>
<dbReference type="PANTHER" id="PTHR43963">
    <property type="entry name" value="CARBONYL REDUCTASE 1-RELATED"/>
    <property type="match status" value="1"/>
</dbReference>
<dbReference type="InterPro" id="IPR002347">
    <property type="entry name" value="SDR_fam"/>
</dbReference>
<dbReference type="PANTHER" id="PTHR43963:SF6">
    <property type="entry name" value="CHAIN DEHYDROGENASE FAMILY PROTEIN, PUTATIVE (AFU_ORTHOLOGUE AFUA_3G15350)-RELATED"/>
    <property type="match status" value="1"/>
</dbReference>
<evidence type="ECO:0008006" key="6">
    <source>
        <dbReference type="Google" id="ProtNLM"/>
    </source>
</evidence>
<proteinExistence type="inferred from homology"/>
<protein>
    <recommendedName>
        <fullName evidence="6">NAD(P)-binding protein</fullName>
    </recommendedName>
</protein>
<keyword evidence="3" id="KW-0560">Oxidoreductase</keyword>
<dbReference type="EMBL" id="KE720872">
    <property type="protein sequence ID" value="ERF74575.1"/>
    <property type="molecule type" value="Genomic_DNA"/>
</dbReference>
<organism evidence="4 5">
    <name type="scientific">Endocarpon pusillum (strain Z07020 / HMAS-L-300199)</name>
    <name type="common">Lichen-forming fungus</name>
    <dbReference type="NCBI Taxonomy" id="1263415"/>
    <lineage>
        <taxon>Eukaryota</taxon>
        <taxon>Fungi</taxon>
        <taxon>Dikarya</taxon>
        <taxon>Ascomycota</taxon>
        <taxon>Pezizomycotina</taxon>
        <taxon>Eurotiomycetes</taxon>
        <taxon>Chaetothyriomycetidae</taxon>
        <taxon>Verrucariales</taxon>
        <taxon>Verrucariaceae</taxon>
        <taxon>Endocarpon</taxon>
    </lineage>
</organism>
<dbReference type="PRINTS" id="PR00081">
    <property type="entry name" value="GDHRDH"/>
</dbReference>
<keyword evidence="5" id="KW-1185">Reference proteome</keyword>
<dbReference type="GeneID" id="19235766"/>
<dbReference type="OrthoDB" id="191139at2759"/>
<reference evidence="5" key="1">
    <citation type="journal article" date="2014" name="BMC Genomics">
        <title>Genome characteristics reveal the impact of lichenization on lichen-forming fungus Endocarpon pusillum Hedwig (Verrucariales, Ascomycota).</title>
        <authorList>
            <person name="Wang Y.-Y."/>
            <person name="Liu B."/>
            <person name="Zhang X.-Y."/>
            <person name="Zhou Q.-M."/>
            <person name="Zhang T."/>
            <person name="Li H."/>
            <person name="Yu Y.-F."/>
            <person name="Zhang X.-L."/>
            <person name="Hao X.-Y."/>
            <person name="Wang M."/>
            <person name="Wang L."/>
            <person name="Wei J.-C."/>
        </authorList>
    </citation>
    <scope>NUCLEOTIDE SEQUENCE [LARGE SCALE GENOMIC DNA]</scope>
    <source>
        <strain evidence="5">Z07020 / HMAS-L-300199</strain>
    </source>
</reference>
<dbReference type="Gene3D" id="3.40.50.720">
    <property type="entry name" value="NAD(P)-binding Rossmann-like Domain"/>
    <property type="match status" value="1"/>
</dbReference>
<gene>
    <name evidence="4" type="ORF">EPUS_00705</name>
</gene>
<dbReference type="eggNOG" id="KOG1208">
    <property type="taxonomic scope" value="Eukaryota"/>
</dbReference>
<dbReference type="SUPFAM" id="SSF51735">
    <property type="entry name" value="NAD(P)-binding Rossmann-fold domains"/>
    <property type="match status" value="1"/>
</dbReference>
<dbReference type="Pfam" id="PF00106">
    <property type="entry name" value="adh_short"/>
    <property type="match status" value="1"/>
</dbReference>
<evidence type="ECO:0000313" key="5">
    <source>
        <dbReference type="Proteomes" id="UP000019373"/>
    </source>
</evidence>
<dbReference type="HOGENOM" id="CLU_010194_9_0_1"/>
<name>U1HV66_ENDPU</name>
<evidence type="ECO:0000256" key="2">
    <source>
        <dbReference type="ARBA" id="ARBA00022857"/>
    </source>
</evidence>
<keyword evidence="2" id="KW-0521">NADP</keyword>
<dbReference type="AlphaFoldDB" id="U1HV66"/>
<sequence>MSQSLQEQYVNRGIGHAICRLIAENGPSGIVYASSRAGVDLALHSTRGVYFRYAILDLTNPSSIEHLAWIIKDEQGDMDVLFNVAGLNIMKPRTGSRAFADNKKIMDVNFHGTLQMCLAFLPIMKPGSRIQSAKGSRAAQDGWPESGYSVSKACINAMTAIMAREHADILVNACCPGWVSTEMGKQVGAQPPKSAIEGASIPLRLGFEDIGHVRGRYWANDFVGDTDNGRVQNW</sequence>
<dbReference type="RefSeq" id="XP_007799676.1">
    <property type="nucleotide sequence ID" value="XM_007801485.1"/>
</dbReference>
<evidence type="ECO:0000313" key="4">
    <source>
        <dbReference type="EMBL" id="ERF74575.1"/>
    </source>
</evidence>
<dbReference type="Proteomes" id="UP000019373">
    <property type="component" value="Unassembled WGS sequence"/>
</dbReference>
<dbReference type="GO" id="GO:0016491">
    <property type="term" value="F:oxidoreductase activity"/>
    <property type="evidence" value="ECO:0007669"/>
    <property type="project" value="UniProtKB-KW"/>
</dbReference>
<dbReference type="InterPro" id="IPR036291">
    <property type="entry name" value="NAD(P)-bd_dom_sf"/>
</dbReference>